<protein>
    <submittedName>
        <fullName evidence="3">GNAT family N-acetyltransferase</fullName>
        <ecNumber evidence="3">2.3.1.-</ecNumber>
    </submittedName>
</protein>
<feature type="domain" description="N-acetyltransferase" evidence="1">
    <location>
        <begin position="9"/>
        <end position="95"/>
    </location>
</feature>
<evidence type="ECO:0000313" key="5">
    <source>
        <dbReference type="Proteomes" id="UP001239759"/>
    </source>
</evidence>
<dbReference type="GO" id="GO:0016746">
    <property type="term" value="F:acyltransferase activity"/>
    <property type="evidence" value="ECO:0007669"/>
    <property type="project" value="UniProtKB-KW"/>
</dbReference>
<dbReference type="RefSeq" id="WP_021354034.1">
    <property type="nucleotide sequence ID" value="NZ_CP051667.1"/>
</dbReference>
<dbReference type="GeneID" id="42781860"/>
<dbReference type="InterPro" id="IPR016181">
    <property type="entry name" value="Acyl_CoA_acyltransferase"/>
</dbReference>
<organism evidence="3 4">
    <name type="scientific">Corynebacterium pseudodiphtheriticum</name>
    <dbReference type="NCBI Taxonomy" id="37637"/>
    <lineage>
        <taxon>Bacteria</taxon>
        <taxon>Bacillati</taxon>
        <taxon>Actinomycetota</taxon>
        <taxon>Actinomycetes</taxon>
        <taxon>Mycobacteriales</taxon>
        <taxon>Corynebacteriaceae</taxon>
        <taxon>Corynebacterium</taxon>
    </lineage>
</organism>
<accession>A0AAP4F6Y7</accession>
<dbReference type="EMBL" id="JASNVH010000020">
    <property type="protein sequence ID" value="MDK4307888.1"/>
    <property type="molecule type" value="Genomic_DNA"/>
</dbReference>
<keyword evidence="3" id="KW-0808">Transferase</keyword>
<comment type="caution">
    <text evidence="3">The sequence shown here is derived from an EMBL/GenBank/DDBJ whole genome shotgun (WGS) entry which is preliminary data.</text>
</comment>
<dbReference type="EC" id="2.3.1.-" evidence="3"/>
<keyword evidence="5" id="KW-1185">Reference proteome</keyword>
<dbReference type="PROSITE" id="PS51729">
    <property type="entry name" value="GNAT_YJDJ"/>
    <property type="match status" value="1"/>
</dbReference>
<dbReference type="PANTHER" id="PTHR31435:SF10">
    <property type="entry name" value="BSR4717 PROTEIN"/>
    <property type="match status" value="1"/>
</dbReference>
<dbReference type="InterPro" id="IPR031165">
    <property type="entry name" value="GNAT_YJDJ"/>
</dbReference>
<gene>
    <name evidence="2" type="ORF">QPX23_08445</name>
    <name evidence="3" type="ORF">QPX42_10115</name>
</gene>
<dbReference type="CDD" id="cd04301">
    <property type="entry name" value="NAT_SF"/>
    <property type="match status" value="1"/>
</dbReference>
<dbReference type="EMBL" id="JASNUQ010000014">
    <property type="protein sequence ID" value="MDK4290744.1"/>
    <property type="molecule type" value="Genomic_DNA"/>
</dbReference>
<evidence type="ECO:0000313" key="2">
    <source>
        <dbReference type="EMBL" id="MDK4290744.1"/>
    </source>
</evidence>
<sequence>MTAHNQQITNNTAESRFEITVDGKLAGFADYQDKGNVRNFNHTEVFEEFRGQGLSKPLIKFSLDHARENDLQILPTCSAYEKFLQKNEEYQDLVAEN</sequence>
<name>A0AAP4F6Y7_9CORY</name>
<dbReference type="PANTHER" id="PTHR31435">
    <property type="entry name" value="PROTEIN NATD1"/>
    <property type="match status" value="1"/>
</dbReference>
<proteinExistence type="predicted"/>
<dbReference type="Pfam" id="PF14542">
    <property type="entry name" value="Acetyltransf_CG"/>
    <property type="match status" value="1"/>
</dbReference>
<dbReference type="Proteomes" id="UP001224412">
    <property type="component" value="Unassembled WGS sequence"/>
</dbReference>
<evidence type="ECO:0000313" key="3">
    <source>
        <dbReference type="EMBL" id="MDK4307888.1"/>
    </source>
</evidence>
<evidence type="ECO:0000259" key="1">
    <source>
        <dbReference type="PROSITE" id="PS51729"/>
    </source>
</evidence>
<dbReference type="InterPro" id="IPR045057">
    <property type="entry name" value="Gcn5-rel_NAT"/>
</dbReference>
<dbReference type="Proteomes" id="UP001239759">
    <property type="component" value="Unassembled WGS sequence"/>
</dbReference>
<dbReference type="SUPFAM" id="SSF55729">
    <property type="entry name" value="Acyl-CoA N-acyltransferases (Nat)"/>
    <property type="match status" value="1"/>
</dbReference>
<evidence type="ECO:0000313" key="4">
    <source>
        <dbReference type="Proteomes" id="UP001224412"/>
    </source>
</evidence>
<keyword evidence="3" id="KW-0012">Acyltransferase</keyword>
<reference evidence="3 5" key="1">
    <citation type="submission" date="2023-05" db="EMBL/GenBank/DDBJ databases">
        <title>Metabolic capabilities are highly conserved among human nasal-associated Corynebacterium species in pangenomic analyses.</title>
        <authorList>
            <person name="Tran T.H."/>
            <person name="Roberts A.Q."/>
            <person name="Escapa I.F."/>
            <person name="Gao W."/>
            <person name="Conlan S."/>
            <person name="Kong H."/>
            <person name="Segre J.A."/>
            <person name="Kelly M.S."/>
            <person name="Lemon K.P."/>
        </authorList>
    </citation>
    <scope>NUCLEOTIDE SEQUENCE</scope>
    <source>
        <strain evidence="3">KPL2773</strain>
        <strain evidence="2 5">KPL3772</strain>
    </source>
</reference>
<dbReference type="Gene3D" id="3.40.630.30">
    <property type="match status" value="1"/>
</dbReference>
<dbReference type="AlphaFoldDB" id="A0AAP4F6Y7"/>